<reference evidence="9" key="1">
    <citation type="journal article" date="2020" name="Stud. Mycol.">
        <title>101 Dothideomycetes genomes: a test case for predicting lifestyles and emergence of pathogens.</title>
        <authorList>
            <person name="Haridas S."/>
            <person name="Albert R."/>
            <person name="Binder M."/>
            <person name="Bloem J."/>
            <person name="Labutti K."/>
            <person name="Salamov A."/>
            <person name="Andreopoulos B."/>
            <person name="Baker S."/>
            <person name="Barry K."/>
            <person name="Bills G."/>
            <person name="Bluhm B."/>
            <person name="Cannon C."/>
            <person name="Castanera R."/>
            <person name="Culley D."/>
            <person name="Daum C."/>
            <person name="Ezra D."/>
            <person name="Gonzalez J."/>
            <person name="Henrissat B."/>
            <person name="Kuo A."/>
            <person name="Liang C."/>
            <person name="Lipzen A."/>
            <person name="Lutzoni F."/>
            <person name="Magnuson J."/>
            <person name="Mondo S."/>
            <person name="Nolan M."/>
            <person name="Ohm R."/>
            <person name="Pangilinan J."/>
            <person name="Park H.-J."/>
            <person name="Ramirez L."/>
            <person name="Alfaro M."/>
            <person name="Sun H."/>
            <person name="Tritt A."/>
            <person name="Yoshinaga Y."/>
            <person name="Zwiers L.-H."/>
            <person name="Turgeon B."/>
            <person name="Goodwin S."/>
            <person name="Spatafora J."/>
            <person name="Crous P."/>
            <person name="Grigoriev I."/>
        </authorList>
    </citation>
    <scope>NUCLEOTIDE SEQUENCE</scope>
    <source>
        <strain evidence="9">CBS 260.36</strain>
    </source>
</reference>
<accession>A0A9P4J8E2</accession>
<gene>
    <name evidence="9" type="ORF">K461DRAFT_263922</name>
</gene>
<feature type="transmembrane region" description="Helical" evidence="7">
    <location>
        <begin position="17"/>
        <end position="38"/>
    </location>
</feature>
<dbReference type="EMBL" id="ML996081">
    <property type="protein sequence ID" value="KAF2156961.1"/>
    <property type="molecule type" value="Genomic_DNA"/>
</dbReference>
<feature type="transmembrane region" description="Helical" evidence="7">
    <location>
        <begin position="129"/>
        <end position="151"/>
    </location>
</feature>
<name>A0A9P4J8E2_9PEZI</name>
<comment type="caution">
    <text evidence="9">The sequence shown here is derived from an EMBL/GenBank/DDBJ whole genome shotgun (WGS) entry which is preliminary data.</text>
</comment>
<keyword evidence="3 7" id="KW-1133">Transmembrane helix</keyword>
<comment type="similarity">
    <text evidence="5">Belongs to the SAT4 family.</text>
</comment>
<keyword evidence="4 7" id="KW-0472">Membrane</keyword>
<evidence type="ECO:0000256" key="1">
    <source>
        <dbReference type="ARBA" id="ARBA00004141"/>
    </source>
</evidence>
<feature type="domain" description="Rhodopsin" evidence="8">
    <location>
        <begin position="34"/>
        <end position="278"/>
    </location>
</feature>
<evidence type="ECO:0000256" key="5">
    <source>
        <dbReference type="ARBA" id="ARBA00038359"/>
    </source>
</evidence>
<sequence>MPIGGDENTHDNRRLDLLVTICVFAVASWITTSLRVYVRLRMIQGQSLRREDWVMVACQACFTLHFIFQGIGWHYGNGIHIADLETSNAEKALLHWWLAGMFYIWGSTLVKVSIGMLLLHFITNRFQRFLVYNVTFNCIVLGAAYSILLIFDCKPISYWWNLDPLAKGTCLPSKAFLIIGYVIAGLNAIADCTYAIVPFIIMSNTTMDVRTRAVVCGILGIGSITCIVTFIRIPFGHAFEGYKGDFLWATTPIAIFSTMELGLGIVAANCATFRPIFQHFFPNSFISHDAPPMAESAPTAHTHTDEEKAEPKPIVIAERKKPRFSRINAKTGIASLSGTEDQ</sequence>
<organism evidence="9 10">
    <name type="scientific">Myriangium duriaei CBS 260.36</name>
    <dbReference type="NCBI Taxonomy" id="1168546"/>
    <lineage>
        <taxon>Eukaryota</taxon>
        <taxon>Fungi</taxon>
        <taxon>Dikarya</taxon>
        <taxon>Ascomycota</taxon>
        <taxon>Pezizomycotina</taxon>
        <taxon>Dothideomycetes</taxon>
        <taxon>Dothideomycetidae</taxon>
        <taxon>Myriangiales</taxon>
        <taxon>Myriangiaceae</taxon>
        <taxon>Myriangium</taxon>
    </lineage>
</organism>
<dbReference type="Proteomes" id="UP000799439">
    <property type="component" value="Unassembled WGS sequence"/>
</dbReference>
<evidence type="ECO:0000256" key="4">
    <source>
        <dbReference type="ARBA" id="ARBA00023136"/>
    </source>
</evidence>
<dbReference type="OrthoDB" id="3923077at2759"/>
<feature type="transmembrane region" description="Helical" evidence="7">
    <location>
        <begin position="175"/>
        <end position="201"/>
    </location>
</feature>
<feature type="compositionally biased region" description="Basic and acidic residues" evidence="6">
    <location>
        <begin position="302"/>
        <end position="311"/>
    </location>
</feature>
<evidence type="ECO:0000256" key="6">
    <source>
        <dbReference type="SAM" id="MobiDB-lite"/>
    </source>
</evidence>
<feature type="transmembrane region" description="Helical" evidence="7">
    <location>
        <begin position="247"/>
        <end position="268"/>
    </location>
</feature>
<dbReference type="AlphaFoldDB" id="A0A9P4J8E2"/>
<proteinExistence type="inferred from homology"/>
<dbReference type="PANTHER" id="PTHR33048">
    <property type="entry name" value="PTH11-LIKE INTEGRAL MEMBRANE PROTEIN (AFU_ORTHOLOGUE AFUA_5G11245)"/>
    <property type="match status" value="1"/>
</dbReference>
<feature type="region of interest" description="Disordered" evidence="6">
    <location>
        <begin position="292"/>
        <end position="315"/>
    </location>
</feature>
<protein>
    <recommendedName>
        <fullName evidence="8">Rhodopsin domain-containing protein</fullName>
    </recommendedName>
</protein>
<evidence type="ECO:0000256" key="2">
    <source>
        <dbReference type="ARBA" id="ARBA00022692"/>
    </source>
</evidence>
<dbReference type="GO" id="GO:0016020">
    <property type="term" value="C:membrane"/>
    <property type="evidence" value="ECO:0007669"/>
    <property type="project" value="UniProtKB-SubCell"/>
</dbReference>
<keyword evidence="2 7" id="KW-0812">Transmembrane</keyword>
<evidence type="ECO:0000259" key="8">
    <source>
        <dbReference type="Pfam" id="PF20684"/>
    </source>
</evidence>
<feature type="transmembrane region" description="Helical" evidence="7">
    <location>
        <begin position="53"/>
        <end position="76"/>
    </location>
</feature>
<feature type="transmembrane region" description="Helical" evidence="7">
    <location>
        <begin position="96"/>
        <end position="122"/>
    </location>
</feature>
<dbReference type="InterPro" id="IPR049326">
    <property type="entry name" value="Rhodopsin_dom_fungi"/>
</dbReference>
<dbReference type="InterPro" id="IPR052337">
    <property type="entry name" value="SAT4-like"/>
</dbReference>
<feature type="transmembrane region" description="Helical" evidence="7">
    <location>
        <begin position="213"/>
        <end position="235"/>
    </location>
</feature>
<evidence type="ECO:0000256" key="7">
    <source>
        <dbReference type="SAM" id="Phobius"/>
    </source>
</evidence>
<comment type="subcellular location">
    <subcellularLocation>
        <location evidence="1">Membrane</location>
        <topology evidence="1">Multi-pass membrane protein</topology>
    </subcellularLocation>
</comment>
<dbReference type="Pfam" id="PF20684">
    <property type="entry name" value="Fung_rhodopsin"/>
    <property type="match status" value="1"/>
</dbReference>
<dbReference type="PANTHER" id="PTHR33048:SF96">
    <property type="entry name" value="INTEGRAL MEMBRANE PROTEIN"/>
    <property type="match status" value="1"/>
</dbReference>
<evidence type="ECO:0000256" key="3">
    <source>
        <dbReference type="ARBA" id="ARBA00022989"/>
    </source>
</evidence>
<keyword evidence="10" id="KW-1185">Reference proteome</keyword>
<evidence type="ECO:0000313" key="9">
    <source>
        <dbReference type="EMBL" id="KAF2156961.1"/>
    </source>
</evidence>
<evidence type="ECO:0000313" key="10">
    <source>
        <dbReference type="Proteomes" id="UP000799439"/>
    </source>
</evidence>